<feature type="transmembrane region" description="Helical" evidence="9">
    <location>
        <begin position="501"/>
        <end position="519"/>
    </location>
</feature>
<feature type="transmembrane region" description="Helical" evidence="9">
    <location>
        <begin position="267"/>
        <end position="286"/>
    </location>
</feature>
<keyword evidence="3 9" id="KW-0812">Transmembrane</keyword>
<reference evidence="11" key="1">
    <citation type="submission" date="2011-05" db="EMBL/GenBank/DDBJ databases">
        <authorList>
            <person name="Richards S.R."/>
            <person name="Qu J."/>
            <person name="Jiang H."/>
            <person name="Jhangiani S.N."/>
            <person name="Agravi P."/>
            <person name="Goodspeed R."/>
            <person name="Gross S."/>
            <person name="Mandapat C."/>
            <person name="Jackson L."/>
            <person name="Mathew T."/>
            <person name="Pu L."/>
            <person name="Thornton R."/>
            <person name="Saada N."/>
            <person name="Wilczek-Boney K.B."/>
            <person name="Lee S."/>
            <person name="Kovar C."/>
            <person name="Wu Y."/>
            <person name="Scherer S.E."/>
            <person name="Worley K.C."/>
            <person name="Muzny D.M."/>
            <person name="Gibbs R."/>
        </authorList>
    </citation>
    <scope>NUCLEOTIDE SEQUENCE</scope>
    <source>
        <strain evidence="11">Brora</strain>
    </source>
</reference>
<dbReference type="Pfam" id="PF05978">
    <property type="entry name" value="UNC-93"/>
    <property type="match status" value="1"/>
</dbReference>
<dbReference type="InterPro" id="IPR051617">
    <property type="entry name" value="UNC-93-like_regulator"/>
</dbReference>
<dbReference type="OMA" id="WAMFESS"/>
<dbReference type="EnsemblMetazoa" id="SMAR007521-RA">
    <property type="protein sequence ID" value="SMAR007521-PA"/>
    <property type="gene ID" value="SMAR007521"/>
</dbReference>
<dbReference type="InterPro" id="IPR036259">
    <property type="entry name" value="MFS_trans_sf"/>
</dbReference>
<keyword evidence="5 9" id="KW-0472">Membrane</keyword>
<proteinExistence type="inferred from homology"/>
<evidence type="ECO:0000256" key="2">
    <source>
        <dbReference type="ARBA" id="ARBA00009172"/>
    </source>
</evidence>
<dbReference type="GO" id="GO:0016020">
    <property type="term" value="C:membrane"/>
    <property type="evidence" value="ECO:0007669"/>
    <property type="project" value="UniProtKB-SubCell"/>
</dbReference>
<organism evidence="10 11">
    <name type="scientific">Strigamia maritima</name>
    <name type="common">European centipede</name>
    <name type="synonym">Geophilus maritimus</name>
    <dbReference type="NCBI Taxonomy" id="126957"/>
    <lineage>
        <taxon>Eukaryota</taxon>
        <taxon>Metazoa</taxon>
        <taxon>Ecdysozoa</taxon>
        <taxon>Arthropoda</taxon>
        <taxon>Myriapoda</taxon>
        <taxon>Chilopoda</taxon>
        <taxon>Pleurostigmophora</taxon>
        <taxon>Geophilomorpha</taxon>
        <taxon>Linotaeniidae</taxon>
        <taxon>Strigamia</taxon>
    </lineage>
</organism>
<feature type="transmembrane region" description="Helical" evidence="9">
    <location>
        <begin position="292"/>
        <end position="310"/>
    </location>
</feature>
<evidence type="ECO:0000313" key="11">
    <source>
        <dbReference type="Proteomes" id="UP000014500"/>
    </source>
</evidence>
<dbReference type="eggNOG" id="KOG3098">
    <property type="taxonomic scope" value="Eukaryota"/>
</dbReference>
<feature type="transmembrane region" description="Helical" evidence="9">
    <location>
        <begin position="243"/>
        <end position="262"/>
    </location>
</feature>
<dbReference type="PANTHER" id="PTHR23294:SF0">
    <property type="entry name" value="UNC93-LIKE PROTEIN MFSD11"/>
    <property type="match status" value="1"/>
</dbReference>
<feature type="transmembrane region" description="Helical" evidence="9">
    <location>
        <begin position="616"/>
        <end position="635"/>
    </location>
</feature>
<dbReference type="EMBL" id="JH431789">
    <property type="status" value="NOT_ANNOTATED_CDS"/>
    <property type="molecule type" value="Genomic_DNA"/>
</dbReference>
<evidence type="ECO:0000256" key="4">
    <source>
        <dbReference type="ARBA" id="ARBA00022989"/>
    </source>
</evidence>
<dbReference type="SUPFAM" id="SSF103473">
    <property type="entry name" value="MFS general substrate transporter"/>
    <property type="match status" value="1"/>
</dbReference>
<comment type="subcellular location">
    <subcellularLocation>
        <location evidence="1">Membrane</location>
        <topology evidence="1">Multi-pass membrane protein</topology>
    </subcellularLocation>
</comment>
<feature type="transmembrane region" description="Helical" evidence="9">
    <location>
        <begin position="467"/>
        <end position="489"/>
    </location>
</feature>
<dbReference type="InterPro" id="IPR010291">
    <property type="entry name" value="Ion_channel_UNC-93"/>
</dbReference>
<feature type="transmembrane region" description="Helical" evidence="9">
    <location>
        <begin position="363"/>
        <end position="382"/>
    </location>
</feature>
<evidence type="ECO:0000256" key="6">
    <source>
        <dbReference type="ARBA" id="ARBA00023180"/>
    </source>
</evidence>
<dbReference type="PANTHER" id="PTHR23294">
    <property type="entry name" value="ET TRANSLATION PRODUCT-RELATED"/>
    <property type="match status" value="1"/>
</dbReference>
<dbReference type="STRING" id="126957.T1J1U8"/>
<dbReference type="PhylomeDB" id="T1J1U8"/>
<evidence type="ECO:0000256" key="5">
    <source>
        <dbReference type="ARBA" id="ARBA00023136"/>
    </source>
</evidence>
<accession>T1J1U8</accession>
<feature type="transmembrane region" description="Helical" evidence="9">
    <location>
        <begin position="186"/>
        <end position="211"/>
    </location>
</feature>
<keyword evidence="4 9" id="KW-1133">Transmembrane helix</keyword>
<protein>
    <recommendedName>
        <fullName evidence="7">UNC93-like protein MFSD11</fullName>
    </recommendedName>
    <alternativeName>
        <fullName evidence="8">Major facilitator superfamily domain-containing protein 11</fullName>
    </alternativeName>
</protein>
<sequence length="689" mass="76335">MKSSGNGCPPVLRCVFSTQISPVMGLCMFRGRTLRRISSKSNAPSGWVVKTSSPTTASAIAFLISRSGVVNVSLLNSISHLALILRIDLDLPVNANNVHRIRENILYTRSLSNGTLTSSRRRKKGQRHRLRFDRSVFTFYRQRSDPIRSDVYHSRRTAGTSCNYFEMGLQDGLNELWNKHAENVNIFILGISFMVFYTGFLPTNSIAPIVLSSVKNENSSFVGDGYTRSDISDIHLQPNSVSITYIVLAVANGLASSVVAVIGPKYAIILGFSLLCMNFSTYTASFLHVAAWSLYLTSFFVGFGGACIWAGHGKLITVNSDESNISRNSGIFWAMFESSLLISNLVVYFDFRRLIRDSQSRTSTLTTLLTVSVVGILPLLFLKMPVKKKTKTTRKESHLEVGGVKIAWRSLDGTIRIFFTKQMLVLCITFLFTGFELAFFSSVYATWPEMTRKFDSNATNVSNVTGPWTGLNGAFVGVGEITGSVVFGVLAKWTLTFGRDVAFTCGYVVHLVSYYLIFLNRPDESPSPSPSPSSSSSSVDGTEFNDCTRVAANLSIAMLCSLLLGFGDGCFNPQIISLIGSLYADDCVPAFAIYKFTQSFASAVTMFYSRRLDLRLQLLLLVVSGAFGLAAFCWAEWRLKRLSRSFAARGVYLTSDIWFWYRSSGIRHFAIPPHETRLSRKAVLAARVF</sequence>
<dbReference type="Proteomes" id="UP000014500">
    <property type="component" value="Unassembled WGS sequence"/>
</dbReference>
<evidence type="ECO:0000256" key="8">
    <source>
        <dbReference type="ARBA" id="ARBA00041910"/>
    </source>
</evidence>
<evidence type="ECO:0000256" key="9">
    <source>
        <dbReference type="SAM" id="Phobius"/>
    </source>
</evidence>
<reference evidence="10" key="2">
    <citation type="submission" date="2015-02" db="UniProtKB">
        <authorList>
            <consortium name="EnsemblMetazoa"/>
        </authorList>
    </citation>
    <scope>IDENTIFICATION</scope>
</reference>
<dbReference type="HOGENOM" id="CLU_025356_2_0_1"/>
<feature type="transmembrane region" description="Helical" evidence="9">
    <location>
        <begin position="423"/>
        <end position="447"/>
    </location>
</feature>
<comment type="similarity">
    <text evidence="2">Belongs to the unc-93 family.</text>
</comment>
<keyword evidence="11" id="KW-1185">Reference proteome</keyword>
<evidence type="ECO:0000313" key="10">
    <source>
        <dbReference type="EnsemblMetazoa" id="SMAR007521-PA"/>
    </source>
</evidence>
<evidence type="ECO:0000256" key="3">
    <source>
        <dbReference type="ARBA" id="ARBA00022692"/>
    </source>
</evidence>
<name>T1J1U8_STRMM</name>
<feature type="transmembrane region" description="Helical" evidence="9">
    <location>
        <begin position="331"/>
        <end position="351"/>
    </location>
</feature>
<keyword evidence="6" id="KW-0325">Glycoprotein</keyword>
<dbReference type="Gene3D" id="1.20.1250.20">
    <property type="entry name" value="MFS general substrate transporter like domains"/>
    <property type="match status" value="1"/>
</dbReference>
<evidence type="ECO:0000256" key="7">
    <source>
        <dbReference type="ARBA" id="ARBA00040302"/>
    </source>
</evidence>
<dbReference type="AlphaFoldDB" id="T1J1U8"/>
<evidence type="ECO:0000256" key="1">
    <source>
        <dbReference type="ARBA" id="ARBA00004141"/>
    </source>
</evidence>